<dbReference type="Pfam" id="PF10686">
    <property type="entry name" value="YAcAr"/>
    <property type="match status" value="1"/>
</dbReference>
<dbReference type="SUPFAM" id="SSF102405">
    <property type="entry name" value="MCP/YpsA-like"/>
    <property type="match status" value="1"/>
</dbReference>
<organism evidence="2">
    <name type="scientific">marine sediment metagenome</name>
    <dbReference type="NCBI Taxonomy" id="412755"/>
    <lineage>
        <taxon>unclassified sequences</taxon>
        <taxon>metagenomes</taxon>
        <taxon>ecological metagenomes</taxon>
    </lineage>
</organism>
<name>A0A0F9XE42_9ZZZZ</name>
<feature type="domain" description="YspA cpYpsA-related SLOG" evidence="1">
    <location>
        <begin position="1"/>
        <end position="76"/>
    </location>
</feature>
<evidence type="ECO:0000259" key="1">
    <source>
        <dbReference type="Pfam" id="PF10686"/>
    </source>
</evidence>
<sequence length="126" mass="13803">MKVIIAGGRDFQPSEYRVFSWSTGHRDAHKVLDLLHKHMKITEVVCGGAKGADSFGKVWAEENSIPVKMFMANWGRFGRGAGPIRNKAMADCADALIAFPGDRGTRDMLERAGAKKLAVINLDEEG</sequence>
<accession>A0A0F9XE42</accession>
<dbReference type="AlphaFoldDB" id="A0A0F9XE42"/>
<dbReference type="EMBL" id="LAZR01000113">
    <property type="protein sequence ID" value="KKN90043.1"/>
    <property type="molecule type" value="Genomic_DNA"/>
</dbReference>
<protein>
    <recommendedName>
        <fullName evidence="1">YspA cpYpsA-related SLOG domain-containing protein</fullName>
    </recommendedName>
</protein>
<proteinExistence type="predicted"/>
<evidence type="ECO:0000313" key="2">
    <source>
        <dbReference type="EMBL" id="KKN90043.1"/>
    </source>
</evidence>
<reference evidence="2" key="1">
    <citation type="journal article" date="2015" name="Nature">
        <title>Complex archaea that bridge the gap between prokaryotes and eukaryotes.</title>
        <authorList>
            <person name="Spang A."/>
            <person name="Saw J.H."/>
            <person name="Jorgensen S.L."/>
            <person name="Zaremba-Niedzwiedzka K."/>
            <person name="Martijn J."/>
            <person name="Lind A.E."/>
            <person name="van Eijk R."/>
            <person name="Schleper C."/>
            <person name="Guy L."/>
            <person name="Ettema T.J."/>
        </authorList>
    </citation>
    <scope>NUCLEOTIDE SEQUENCE</scope>
</reference>
<gene>
    <name evidence="2" type="ORF">LCGC14_0231560</name>
</gene>
<dbReference type="InterPro" id="IPR019627">
    <property type="entry name" value="YAcAr"/>
</dbReference>
<comment type="caution">
    <text evidence="2">The sequence shown here is derived from an EMBL/GenBank/DDBJ whole genome shotgun (WGS) entry which is preliminary data.</text>
</comment>